<name>A0A7T9DJX8_9ARCH</name>
<dbReference type="EMBL" id="CP064981">
    <property type="protein sequence ID" value="QQR92610.1"/>
    <property type="molecule type" value="Genomic_DNA"/>
</dbReference>
<sequence>MTQRNNIQTNTVQFTDIRGEIADGIHSLPQGWNAIATGKGPYSMTNGKELATMAQLFSHKMRTGQVEFFQATRPEQTYNNIMSQLANETLAFYASDYQDNAYPVIEDIKKNLDAKEEHYAERLKFIAITQELLQEFGHTLPASFYWKYLSPVFRADPYEKVYLRKRQDYRNQARAWDAVLHAQKVFPVQMRIQSISSKYNITWDHACGCSDCGRASADAGKFEYQIPLSQKAEVIRAFIWTMFFEYAIFPLTPDANYILEGEERIAG</sequence>
<dbReference type="AlphaFoldDB" id="A0A7T9DJX8"/>
<gene>
    <name evidence="1" type="ORF">IPJ89_05695</name>
</gene>
<dbReference type="Proteomes" id="UP000596004">
    <property type="component" value="Chromosome"/>
</dbReference>
<reference evidence="1" key="1">
    <citation type="submission" date="2020-11" db="EMBL/GenBank/DDBJ databases">
        <title>Connecting structure to function with the recovery of over 1000 high-quality activated sludge metagenome-assembled genomes encoding full-length rRNA genes using long-read sequencing.</title>
        <authorList>
            <person name="Singleton C.M."/>
            <person name="Petriglieri F."/>
            <person name="Kristensen J.M."/>
            <person name="Kirkegaard R.H."/>
            <person name="Michaelsen T.Y."/>
            <person name="Andersen M.H."/>
            <person name="Karst S.M."/>
            <person name="Dueholm M.S."/>
            <person name="Nielsen P.H."/>
            <person name="Albertsen M."/>
        </authorList>
    </citation>
    <scope>NUCLEOTIDE SEQUENCE</scope>
    <source>
        <strain evidence="1">Fred_18-Q3-R57-64_BAT3C.431</strain>
    </source>
</reference>
<proteinExistence type="predicted"/>
<evidence type="ECO:0000313" key="1">
    <source>
        <dbReference type="EMBL" id="QQR92610.1"/>
    </source>
</evidence>
<protein>
    <submittedName>
        <fullName evidence="1">Uncharacterized protein</fullName>
    </submittedName>
</protein>
<accession>A0A7T9DJX8</accession>
<organism evidence="1">
    <name type="scientific">Candidatus Iainarchaeum sp</name>
    <dbReference type="NCBI Taxonomy" id="3101447"/>
    <lineage>
        <taxon>Archaea</taxon>
        <taxon>Candidatus Iainarchaeota</taxon>
        <taxon>Candidatus Iainarchaeia</taxon>
        <taxon>Candidatus Iainarchaeales</taxon>
        <taxon>Candidatus Iainarchaeaceae</taxon>
        <taxon>Candidatus Iainarchaeum</taxon>
    </lineage>
</organism>